<sequence>MIRFKPNKTITALFVVMLSAITFGQEPLKQTAKGNFFLSPNLAWHTIKECVSETDFVSTEHRNVSKVLAVKIGYIPIDRLAVGLEINITESGYFNFEEAIPIERSSIGLGLFSRYYVYKGLFSEGYLGLFSKDVSTVLPEDDELSAILKHRISIGYSYFIFKHLAIEPMINFSNKRYRFRGAELPDDIVSPLSLGIAITLSL</sequence>
<feature type="chain" id="PRO_5022733001" description="Outer membrane protein beta-barrel domain-containing protein" evidence="1">
    <location>
        <begin position="25"/>
        <end position="202"/>
    </location>
</feature>
<keyword evidence="3" id="KW-1185">Reference proteome</keyword>
<dbReference type="OrthoDB" id="945117at2"/>
<keyword evidence="1" id="KW-0732">Signal</keyword>
<dbReference type="KEGG" id="fbe:FF125_15135"/>
<evidence type="ECO:0000313" key="2">
    <source>
        <dbReference type="EMBL" id="QCX39712.1"/>
    </source>
</evidence>
<proteinExistence type="predicted"/>
<dbReference type="AlphaFoldDB" id="A0A5B7TYF1"/>
<name>A0A5B7TYF1_9FLAO</name>
<gene>
    <name evidence="2" type="ORF">FF125_15135</name>
</gene>
<dbReference type="Proteomes" id="UP000306229">
    <property type="component" value="Chromosome"/>
</dbReference>
<dbReference type="RefSeq" id="WP_138950549.1">
    <property type="nucleotide sequence ID" value="NZ_CP040749.1"/>
</dbReference>
<organism evidence="2 3">
    <name type="scientific">Aureibaculum algae</name>
    <dbReference type="NCBI Taxonomy" id="2584122"/>
    <lineage>
        <taxon>Bacteria</taxon>
        <taxon>Pseudomonadati</taxon>
        <taxon>Bacteroidota</taxon>
        <taxon>Flavobacteriia</taxon>
        <taxon>Flavobacteriales</taxon>
        <taxon>Flavobacteriaceae</taxon>
        <taxon>Aureibaculum</taxon>
    </lineage>
</organism>
<evidence type="ECO:0000256" key="1">
    <source>
        <dbReference type="SAM" id="SignalP"/>
    </source>
</evidence>
<accession>A0A5B7TYF1</accession>
<protein>
    <recommendedName>
        <fullName evidence="4">Outer membrane protein beta-barrel domain-containing protein</fullName>
    </recommendedName>
</protein>
<evidence type="ECO:0008006" key="4">
    <source>
        <dbReference type="Google" id="ProtNLM"/>
    </source>
</evidence>
<dbReference type="EMBL" id="CP040749">
    <property type="protein sequence ID" value="QCX39712.1"/>
    <property type="molecule type" value="Genomic_DNA"/>
</dbReference>
<feature type="signal peptide" evidence="1">
    <location>
        <begin position="1"/>
        <end position="24"/>
    </location>
</feature>
<reference evidence="2 3" key="1">
    <citation type="submission" date="2019-05" db="EMBL/GenBank/DDBJ databases">
        <title>Algicella ahnfeltiae gen. nov., sp. nov., a novel marine bacterium of the family Flavobacteriaceae isolated from a red alga.</title>
        <authorList>
            <person name="Nedashkovskaya O.I."/>
            <person name="Kukhlevskiy A.D."/>
            <person name="Kim S.-G."/>
            <person name="Zhukova N.V."/>
            <person name="Mikhailov V.V."/>
        </authorList>
    </citation>
    <scope>NUCLEOTIDE SEQUENCE [LARGE SCALE GENOMIC DNA]</scope>
    <source>
        <strain evidence="2 3">10Alg115</strain>
    </source>
</reference>
<evidence type="ECO:0000313" key="3">
    <source>
        <dbReference type="Proteomes" id="UP000306229"/>
    </source>
</evidence>